<dbReference type="KEGG" id="fgi:OP10G_4293"/>
<protein>
    <submittedName>
        <fullName evidence="1">Uncharacterized protein</fullName>
    </submittedName>
</protein>
<evidence type="ECO:0000313" key="1">
    <source>
        <dbReference type="EMBL" id="AIE87661.1"/>
    </source>
</evidence>
<name>A0A068NW41_FIMGI</name>
<dbReference type="Proteomes" id="UP000027982">
    <property type="component" value="Chromosome"/>
</dbReference>
<proteinExistence type="predicted"/>
<dbReference type="AlphaFoldDB" id="A0A068NW41"/>
<reference evidence="1 2" key="1">
    <citation type="journal article" date="2014" name="PLoS ONE">
        <title>The first complete genome sequence of the class fimbriimonadia in the phylum armatimonadetes.</title>
        <authorList>
            <person name="Hu Z.Y."/>
            <person name="Wang Y.Z."/>
            <person name="Im W.T."/>
            <person name="Wang S.Y."/>
            <person name="Zhao G.P."/>
            <person name="Zheng H.J."/>
            <person name="Quan Z.X."/>
        </authorList>
    </citation>
    <scope>NUCLEOTIDE SEQUENCE [LARGE SCALE GENOMIC DNA]</scope>
    <source>
        <strain evidence="1">Gsoil 348</strain>
    </source>
</reference>
<evidence type="ECO:0000313" key="2">
    <source>
        <dbReference type="Proteomes" id="UP000027982"/>
    </source>
</evidence>
<dbReference type="eggNOG" id="ENOG5033GUM">
    <property type="taxonomic scope" value="Bacteria"/>
</dbReference>
<accession>A0A068NW41</accession>
<dbReference type="EMBL" id="CP007139">
    <property type="protein sequence ID" value="AIE87661.1"/>
    <property type="molecule type" value="Genomic_DNA"/>
</dbReference>
<dbReference type="HOGENOM" id="CLU_2069641_0_0_0"/>
<organism evidence="1 2">
    <name type="scientific">Fimbriimonas ginsengisoli Gsoil 348</name>
    <dbReference type="NCBI Taxonomy" id="661478"/>
    <lineage>
        <taxon>Bacteria</taxon>
        <taxon>Bacillati</taxon>
        <taxon>Armatimonadota</taxon>
        <taxon>Fimbriimonadia</taxon>
        <taxon>Fimbriimonadales</taxon>
        <taxon>Fimbriimonadaceae</taxon>
        <taxon>Fimbriimonas</taxon>
    </lineage>
</organism>
<gene>
    <name evidence="1" type="ORF">OP10G_4293</name>
</gene>
<keyword evidence="2" id="KW-1185">Reference proteome</keyword>
<sequence>MAWEATLIRQLVDLREMDEIGTLKNEYRYFGVSAPRGSSWYNFDPASFLECGVRGTFGGWEQDDSTTRAYVPGQVAALNLEGQIVSVNPEDTGDPVIEVPEISWGQFREFLLCGQQYE</sequence>